<keyword evidence="2" id="KW-1185">Reference proteome</keyword>
<dbReference type="RefSeq" id="WP_073187310.1">
    <property type="nucleotide sequence ID" value="NZ_FQZG01000028.1"/>
</dbReference>
<protein>
    <submittedName>
        <fullName evidence="1">Uncharacterized protein</fullName>
    </submittedName>
</protein>
<evidence type="ECO:0000313" key="1">
    <source>
        <dbReference type="EMBL" id="SHJ13795.1"/>
    </source>
</evidence>
<dbReference type="Proteomes" id="UP000184512">
    <property type="component" value="Unassembled WGS sequence"/>
</dbReference>
<gene>
    <name evidence="1" type="ORF">SAMN02745244_01808</name>
</gene>
<dbReference type="AlphaFoldDB" id="A0A1M6GV86"/>
<sequence>MRRFVVFVFHPFAVGAAEVVCCADDGGEGFGEACADAALMTLERREITGVGEVRGDYFVA</sequence>
<name>A0A1M6GV86_9ACTN</name>
<dbReference type="EMBL" id="FQZG01000028">
    <property type="protein sequence ID" value="SHJ13795.1"/>
    <property type="molecule type" value="Genomic_DNA"/>
</dbReference>
<accession>A0A1M6GV86</accession>
<proteinExistence type="predicted"/>
<evidence type="ECO:0000313" key="2">
    <source>
        <dbReference type="Proteomes" id="UP000184512"/>
    </source>
</evidence>
<organism evidence="1 2">
    <name type="scientific">Tessaracoccus bendigoensis DSM 12906</name>
    <dbReference type="NCBI Taxonomy" id="1123357"/>
    <lineage>
        <taxon>Bacteria</taxon>
        <taxon>Bacillati</taxon>
        <taxon>Actinomycetota</taxon>
        <taxon>Actinomycetes</taxon>
        <taxon>Propionibacteriales</taxon>
        <taxon>Propionibacteriaceae</taxon>
        <taxon>Tessaracoccus</taxon>
    </lineage>
</organism>
<reference evidence="1 2" key="1">
    <citation type="submission" date="2016-11" db="EMBL/GenBank/DDBJ databases">
        <authorList>
            <person name="Jaros S."/>
            <person name="Januszkiewicz K."/>
            <person name="Wedrychowicz H."/>
        </authorList>
    </citation>
    <scope>NUCLEOTIDE SEQUENCE [LARGE SCALE GENOMIC DNA]</scope>
    <source>
        <strain evidence="1 2">DSM 12906</strain>
    </source>
</reference>